<dbReference type="InterPro" id="IPR051319">
    <property type="entry name" value="Oligoribo/pAp-PDE_c-di-AMP_PDE"/>
</dbReference>
<protein>
    <submittedName>
        <fullName evidence="1">Phosphoesterase, RecJ domain protein</fullName>
    </submittedName>
</protein>
<dbReference type="InterPro" id="IPR038763">
    <property type="entry name" value="DHH_sf"/>
</dbReference>
<sequence>MSQPVEAAAQTLAPPAGEPRLAESAARAAELARLLGGRRGERHLVALQDFPDPDALSGGMAYREIARGFGIEADIMYDGQISHPENLALVNLLELSVLRFEEGMELEGYSAAVFIDNQGTTTHLTERLAAAGVPTLAVIDHHDPQDALDPIFSDVRPVAAAATLLAEYLESGVLLTMEPANETHERLATALMHGLHSETDGFVHARPPEYSAAAYLSRYMDSDLLERVLCVQKSHATLRIIEEALRSRVVRNGFSVAGVGFLRIADRDAIPQAADFLLSEENVHTVVVYGLLDDEDGREVISGSLRTNKTTLGVDRFLKDCLGSDPRGRPYGGGRARAGGFEIDIGFLTGDSEDREQQRLKWALFDRRIRRKIFEAAGVEDLDEVCGADEG</sequence>
<dbReference type="EMBL" id="CADCTW010000188">
    <property type="protein sequence ID" value="CAA9356609.1"/>
    <property type="molecule type" value="Genomic_DNA"/>
</dbReference>
<proteinExistence type="predicted"/>
<dbReference type="PANTHER" id="PTHR47618">
    <property type="entry name" value="BIFUNCTIONAL OLIGORIBONUCLEASE AND PAP PHOSPHATASE NRNA"/>
    <property type="match status" value="1"/>
</dbReference>
<dbReference type="PANTHER" id="PTHR47618:SF1">
    <property type="entry name" value="BIFUNCTIONAL OLIGORIBONUCLEASE AND PAP PHOSPHATASE NRNA"/>
    <property type="match status" value="1"/>
</dbReference>
<dbReference type="AlphaFoldDB" id="A0A6J4MFN8"/>
<gene>
    <name evidence="1" type="ORF">AVDCRST_MAG68-4068</name>
</gene>
<organism evidence="1">
    <name type="scientific">uncultured Gemmatimonadota bacterium</name>
    <dbReference type="NCBI Taxonomy" id="203437"/>
    <lineage>
        <taxon>Bacteria</taxon>
        <taxon>Pseudomonadati</taxon>
        <taxon>Gemmatimonadota</taxon>
        <taxon>environmental samples</taxon>
    </lineage>
</organism>
<accession>A0A6J4MFN8</accession>
<dbReference type="SUPFAM" id="SSF64182">
    <property type="entry name" value="DHH phosphoesterases"/>
    <property type="match status" value="1"/>
</dbReference>
<evidence type="ECO:0000313" key="1">
    <source>
        <dbReference type="EMBL" id="CAA9356609.1"/>
    </source>
</evidence>
<name>A0A6J4MFN8_9BACT</name>
<reference evidence="1" key="1">
    <citation type="submission" date="2020-02" db="EMBL/GenBank/DDBJ databases">
        <authorList>
            <person name="Meier V. D."/>
        </authorList>
    </citation>
    <scope>NUCLEOTIDE SEQUENCE</scope>
    <source>
        <strain evidence="1">AVDCRST_MAG68</strain>
    </source>
</reference>
<dbReference type="Gene3D" id="3.90.1640.10">
    <property type="entry name" value="inorganic pyrophosphatase (n-terminal core)"/>
    <property type="match status" value="1"/>
</dbReference>